<dbReference type="VEuPathDB" id="VectorBase:LLONM1_005272"/>
<feature type="domain" description="HIT" evidence="8">
    <location>
        <begin position="36"/>
        <end position="146"/>
    </location>
</feature>
<dbReference type="GO" id="GO:0016787">
    <property type="term" value="F:hydrolase activity"/>
    <property type="evidence" value="ECO:0007669"/>
    <property type="project" value="UniProtKB-KW"/>
</dbReference>
<evidence type="ECO:0000313" key="9">
    <source>
        <dbReference type="EMBL" id="MBC1176819.1"/>
    </source>
</evidence>
<accession>A0A1B0CK62</accession>
<dbReference type="PANTHER" id="PTHR12486:SF5">
    <property type="entry name" value="ADENOSINE 5'-MONOPHOSPHORAMIDASE HINT3"/>
    <property type="match status" value="1"/>
</dbReference>
<evidence type="ECO:0000256" key="2">
    <source>
        <dbReference type="ARBA" id="ARBA00022801"/>
    </source>
</evidence>
<comment type="catalytic activity">
    <reaction evidence="3">
        <text>adenosine 5'-phosphoramidate + H2O = NH4(+) + AMP</text>
        <dbReference type="Rhea" id="RHEA:67916"/>
        <dbReference type="ChEBI" id="CHEBI:15377"/>
        <dbReference type="ChEBI" id="CHEBI:28938"/>
        <dbReference type="ChEBI" id="CHEBI:57890"/>
        <dbReference type="ChEBI" id="CHEBI:456215"/>
    </reaction>
</comment>
<sequence>MFVELLGKHLCGFGVVSFCQKISRFLRMQAVEKNCIFCRIVRKEDSKTVIEYETDTIVIFKDIRPATTFHFLAVPKQHIKNCKDLNLDHKPLLEEMKESLEKILREKGVDVEKESLLGFHWPPFNSVKHLHMHGMGPKNQMGFLAKFIFKPNNRWFCTEDSKTVIEYETDTIVIFKDIRPATTFHFLAVPKQHIKNCKDLNLDHKPLLEEMKESLEKILREKGVDVEKESLLGFHWPPFNSVKHLHMHGMGPKNQMGFLAKFIFKPNNRWFCTVSRKSFQEKRVGDTYGGGFLYDGVTGDFPRLSRPPIITAGGGTYSSTSSLSPLDL</sequence>
<dbReference type="GO" id="GO:0000166">
    <property type="term" value="F:nucleotide binding"/>
    <property type="evidence" value="ECO:0007669"/>
    <property type="project" value="UniProtKB-KW"/>
</dbReference>
<dbReference type="VEuPathDB" id="VectorBase:LLOJ004999"/>
<evidence type="ECO:0000256" key="6">
    <source>
        <dbReference type="ARBA" id="ARBA00042361"/>
    </source>
</evidence>
<dbReference type="Proteomes" id="UP000092461">
    <property type="component" value="Unassembled WGS sequence"/>
</dbReference>
<feature type="domain" description="HIT" evidence="8">
    <location>
        <begin position="152"/>
        <end position="261"/>
    </location>
</feature>
<keyword evidence="1" id="KW-0547">Nucleotide-binding</keyword>
<dbReference type="Pfam" id="PF11969">
    <property type="entry name" value="DcpS_C"/>
    <property type="match status" value="2"/>
</dbReference>
<evidence type="ECO:0000259" key="8">
    <source>
        <dbReference type="PROSITE" id="PS51084"/>
    </source>
</evidence>
<evidence type="ECO:0000256" key="4">
    <source>
        <dbReference type="ARBA" id="ARBA00025764"/>
    </source>
</evidence>
<evidence type="ECO:0000313" key="11">
    <source>
        <dbReference type="Proteomes" id="UP000092461"/>
    </source>
</evidence>
<evidence type="ECO:0000256" key="1">
    <source>
        <dbReference type="ARBA" id="ARBA00022741"/>
    </source>
</evidence>
<dbReference type="AlphaFoldDB" id="A0A1B0CK62"/>
<dbReference type="Gene3D" id="3.30.428.10">
    <property type="entry name" value="HIT-like"/>
    <property type="match status" value="2"/>
</dbReference>
<comment type="similarity">
    <text evidence="4">Belongs to the HINT family.</text>
</comment>
<dbReference type="EMBL" id="AJWK01015811">
    <property type="status" value="NOT_ANNOTATED_CDS"/>
    <property type="molecule type" value="Genomic_DNA"/>
</dbReference>
<reference evidence="9" key="2">
    <citation type="journal article" date="2020" name="BMC">
        <title>Leishmania infection induces a limited differential gene expression in the sand fly midgut.</title>
        <authorList>
            <person name="Coutinho-Abreu I.V."/>
            <person name="Serafim T.D."/>
            <person name="Meneses C."/>
            <person name="Kamhawi S."/>
            <person name="Oliveira F."/>
            <person name="Valenzuela J.G."/>
        </authorList>
    </citation>
    <scope>NUCLEOTIDE SEQUENCE</scope>
    <source>
        <strain evidence="9">Jacobina</strain>
        <tissue evidence="9">Midgut</tissue>
    </source>
</reference>
<dbReference type="EMBL" id="GITU01008116">
    <property type="protein sequence ID" value="MBC1176819.1"/>
    <property type="molecule type" value="Transcribed_RNA"/>
</dbReference>
<evidence type="ECO:0000313" key="10">
    <source>
        <dbReference type="EnsemblMetazoa" id="LLOJ004999-PA"/>
    </source>
</evidence>
<evidence type="ECO:0000256" key="3">
    <source>
        <dbReference type="ARBA" id="ARBA00024472"/>
    </source>
</evidence>
<evidence type="ECO:0000256" key="5">
    <source>
        <dbReference type="ARBA" id="ARBA00039802"/>
    </source>
</evidence>
<dbReference type="EnsemblMetazoa" id="LLOJ004999-RA">
    <property type="protein sequence ID" value="LLOJ004999-PA"/>
    <property type="gene ID" value="LLOJ004999"/>
</dbReference>
<dbReference type="PROSITE" id="PS51084">
    <property type="entry name" value="HIT_2"/>
    <property type="match status" value="2"/>
</dbReference>
<keyword evidence="2" id="KW-0378">Hydrolase</keyword>
<dbReference type="EMBL" id="AJWK01015810">
    <property type="status" value="NOT_ANNOTATED_CDS"/>
    <property type="molecule type" value="Genomic_DNA"/>
</dbReference>
<dbReference type="InterPro" id="IPR036265">
    <property type="entry name" value="HIT-like_sf"/>
</dbReference>
<evidence type="ECO:0000256" key="7">
    <source>
        <dbReference type="PROSITE-ProRule" id="PRU00464"/>
    </source>
</evidence>
<keyword evidence="11" id="KW-1185">Reference proteome</keyword>
<dbReference type="PANTHER" id="PTHR12486">
    <property type="entry name" value="APRATAXIN-RELATED"/>
    <property type="match status" value="1"/>
</dbReference>
<feature type="short sequence motif" description="Histidine triad motif" evidence="7">
    <location>
        <begin position="244"/>
        <end position="248"/>
    </location>
</feature>
<protein>
    <recommendedName>
        <fullName evidence="5">Adenosine 5'-monophosphoramidase HINT3</fullName>
    </recommendedName>
    <alternativeName>
        <fullName evidence="6">Histidine triad nucleotide-binding protein 3</fullName>
    </alternativeName>
</protein>
<name>A0A1B0CK62_LUTLO</name>
<reference evidence="10" key="3">
    <citation type="submission" date="2020-05" db="UniProtKB">
        <authorList>
            <consortium name="EnsemblMetazoa"/>
        </authorList>
    </citation>
    <scope>IDENTIFICATION</scope>
    <source>
        <strain evidence="10">Jacobina</strain>
    </source>
</reference>
<feature type="short sequence motif" description="Histidine triad motif" evidence="7">
    <location>
        <begin position="129"/>
        <end position="133"/>
    </location>
</feature>
<proteinExistence type="inferred from homology"/>
<dbReference type="SUPFAM" id="SSF54197">
    <property type="entry name" value="HIT-like"/>
    <property type="match status" value="2"/>
</dbReference>
<reference evidence="11" key="1">
    <citation type="submission" date="2012-05" db="EMBL/GenBank/DDBJ databases">
        <title>Whole Genome Assembly of Lutzomyia longipalpis.</title>
        <authorList>
            <person name="Richards S."/>
            <person name="Qu C."/>
            <person name="Dillon R."/>
            <person name="Worley K."/>
            <person name="Scherer S."/>
            <person name="Batterton M."/>
            <person name="Taylor A."/>
            <person name="Hawes A."/>
            <person name="Hernandez B."/>
            <person name="Kovar C."/>
            <person name="Mandapat C."/>
            <person name="Pham C."/>
            <person name="Qu C."/>
            <person name="Jing C."/>
            <person name="Bess C."/>
            <person name="Bandaranaike D."/>
            <person name="Ngo D."/>
            <person name="Ongeri F."/>
            <person name="Arias F."/>
            <person name="Lara F."/>
            <person name="Weissenberger G."/>
            <person name="Kamau G."/>
            <person name="Han H."/>
            <person name="Shen H."/>
            <person name="Dinh H."/>
            <person name="Khalil I."/>
            <person name="Jones J."/>
            <person name="Shafer J."/>
            <person name="Jayaseelan J."/>
            <person name="Quiroz J."/>
            <person name="Blankenburg K."/>
            <person name="Nguyen L."/>
            <person name="Jackson L."/>
            <person name="Francisco L."/>
            <person name="Tang L.-Y."/>
            <person name="Pu L.-L."/>
            <person name="Perales L."/>
            <person name="Lorensuhewa L."/>
            <person name="Munidasa M."/>
            <person name="Coyle M."/>
            <person name="Taylor M."/>
            <person name="Puazo M."/>
            <person name="Firestine M."/>
            <person name="Scheel M."/>
            <person name="Javaid M."/>
            <person name="Wang M."/>
            <person name="Li M."/>
            <person name="Tabassum N."/>
            <person name="Saada N."/>
            <person name="Osuji N."/>
            <person name="Aqrawi P."/>
            <person name="Fu Q."/>
            <person name="Thornton R."/>
            <person name="Raj R."/>
            <person name="Goodspeed R."/>
            <person name="Mata R."/>
            <person name="Najjar R."/>
            <person name="Gubbala S."/>
            <person name="Lee S."/>
            <person name="Denson S."/>
            <person name="Patil S."/>
            <person name="Macmil S."/>
            <person name="Qi S."/>
            <person name="Matskevitch T."/>
            <person name="Palculict T."/>
            <person name="Mathew T."/>
            <person name="Vee V."/>
            <person name="Velamala V."/>
            <person name="Korchina V."/>
            <person name="Cai W."/>
            <person name="Liu W."/>
            <person name="Dai W."/>
            <person name="Zou X."/>
            <person name="Zhu Y."/>
            <person name="Zhang Y."/>
            <person name="Wu Y.-Q."/>
            <person name="Xin Y."/>
            <person name="Nazarath L."/>
            <person name="Kovar C."/>
            <person name="Han Y."/>
            <person name="Muzny D."/>
            <person name="Gibbs R."/>
        </authorList>
    </citation>
    <scope>NUCLEOTIDE SEQUENCE [LARGE SCALE GENOMIC DNA]</scope>
    <source>
        <strain evidence="11">Jacobina</strain>
    </source>
</reference>
<organism evidence="10 11">
    <name type="scientific">Lutzomyia longipalpis</name>
    <name type="common">Sand fly</name>
    <dbReference type="NCBI Taxonomy" id="7200"/>
    <lineage>
        <taxon>Eukaryota</taxon>
        <taxon>Metazoa</taxon>
        <taxon>Ecdysozoa</taxon>
        <taxon>Arthropoda</taxon>
        <taxon>Hexapoda</taxon>
        <taxon>Insecta</taxon>
        <taxon>Pterygota</taxon>
        <taxon>Neoptera</taxon>
        <taxon>Endopterygota</taxon>
        <taxon>Diptera</taxon>
        <taxon>Nematocera</taxon>
        <taxon>Psychodoidea</taxon>
        <taxon>Psychodidae</taxon>
        <taxon>Lutzomyia</taxon>
        <taxon>Lutzomyia</taxon>
    </lineage>
</organism>
<dbReference type="InterPro" id="IPR011146">
    <property type="entry name" value="HIT-like"/>
</dbReference>